<evidence type="ECO:0000313" key="1">
    <source>
        <dbReference type="EMBL" id="KJV66650.1"/>
    </source>
</evidence>
<dbReference type="AlphaFoldDB" id="A0A0F3NF51"/>
<accession>A0A0F3NF51</accession>
<gene>
    <name evidence="1" type="ORF">APHNP_0563</name>
</gene>
<evidence type="ECO:0000313" key="2">
    <source>
        <dbReference type="Proteomes" id="UP000033385"/>
    </source>
</evidence>
<dbReference type="Proteomes" id="UP000033385">
    <property type="component" value="Unassembled WGS sequence"/>
</dbReference>
<dbReference type="PATRIC" id="fig|1359153.3.peg.577"/>
<reference evidence="1 2" key="1">
    <citation type="submission" date="2015-01" db="EMBL/GenBank/DDBJ databases">
        <title>Genome Sequencing of Rickettsiales.</title>
        <authorList>
            <person name="Daugherty S.C."/>
            <person name="Su Q."/>
            <person name="Abolude K."/>
            <person name="Beier-Sexton M."/>
            <person name="Carlyon J.A."/>
            <person name="Carter R."/>
            <person name="Day N.P."/>
            <person name="Dumler S.J."/>
            <person name="Dyachenko V."/>
            <person name="Godinez A."/>
            <person name="Kurtti T.J."/>
            <person name="Lichay M."/>
            <person name="Mullins K.E."/>
            <person name="Ott S."/>
            <person name="Pappas-Brown V."/>
            <person name="Paris D.H."/>
            <person name="Patel P."/>
            <person name="Richards A.L."/>
            <person name="Sadzewicz L."/>
            <person name="Sears K."/>
            <person name="Seidman D."/>
            <person name="Sengamalay N."/>
            <person name="Stenos J."/>
            <person name="Tallon L.J."/>
            <person name="Vincent G."/>
            <person name="Fraser C.M."/>
            <person name="Munderloh U."/>
            <person name="Dunning-Hotopp J.C."/>
        </authorList>
    </citation>
    <scope>NUCLEOTIDE SEQUENCE [LARGE SCALE GENOMIC DNA]</scope>
    <source>
        <strain evidence="1 2">ApNP</strain>
    </source>
</reference>
<organism evidence="1 2">
    <name type="scientific">Anaplasma phagocytophilum str. ApNP</name>
    <dbReference type="NCBI Taxonomy" id="1359153"/>
    <lineage>
        <taxon>Bacteria</taxon>
        <taxon>Pseudomonadati</taxon>
        <taxon>Pseudomonadota</taxon>
        <taxon>Alphaproteobacteria</taxon>
        <taxon>Rickettsiales</taxon>
        <taxon>Anaplasmataceae</taxon>
        <taxon>Anaplasma</taxon>
        <taxon>phagocytophilum group</taxon>
    </lineage>
</organism>
<proteinExistence type="predicted"/>
<protein>
    <submittedName>
        <fullName evidence="1">Uncharacterized protein</fullName>
    </submittedName>
</protein>
<name>A0A0F3NF51_ANAPH</name>
<sequence length="69" mass="7600">MYLSEFTQSNVFPEFAYLPVTISGIYKSIAHTSLSIEVQNSGHGNAAFKHAGMCDLHLTYGLGRVDISY</sequence>
<dbReference type="EMBL" id="LANW01000001">
    <property type="protein sequence ID" value="KJV66650.1"/>
    <property type="molecule type" value="Genomic_DNA"/>
</dbReference>
<comment type="caution">
    <text evidence="1">The sequence shown here is derived from an EMBL/GenBank/DDBJ whole genome shotgun (WGS) entry which is preliminary data.</text>
</comment>